<proteinExistence type="predicted"/>
<evidence type="ECO:0000313" key="2">
    <source>
        <dbReference type="EMBL" id="PRY30408.1"/>
    </source>
</evidence>
<dbReference type="Proteomes" id="UP000238375">
    <property type="component" value="Unassembled WGS sequence"/>
</dbReference>
<protein>
    <submittedName>
        <fullName evidence="2">Uncharacterized protein</fullName>
    </submittedName>
</protein>
<name>A0A2T0SAG5_9BACT</name>
<comment type="caution">
    <text evidence="2">The sequence shown here is derived from an EMBL/GenBank/DDBJ whole genome shotgun (WGS) entry which is preliminary data.</text>
</comment>
<feature type="region of interest" description="Disordered" evidence="1">
    <location>
        <begin position="58"/>
        <end position="78"/>
    </location>
</feature>
<accession>A0A2T0SAG5</accession>
<dbReference type="OrthoDB" id="6016419at2"/>
<organism evidence="2 3">
    <name type="scientific">Spirosoma oryzae</name>
    <dbReference type="NCBI Taxonomy" id="1469603"/>
    <lineage>
        <taxon>Bacteria</taxon>
        <taxon>Pseudomonadati</taxon>
        <taxon>Bacteroidota</taxon>
        <taxon>Cytophagia</taxon>
        <taxon>Cytophagales</taxon>
        <taxon>Cytophagaceae</taxon>
        <taxon>Spirosoma</taxon>
    </lineage>
</organism>
<gene>
    <name evidence="2" type="ORF">CLV58_12429</name>
</gene>
<keyword evidence="3" id="KW-1185">Reference proteome</keyword>
<dbReference type="AlphaFoldDB" id="A0A2T0SAG5"/>
<sequence>MVVYLIPLLIIVFTYNMLSLEKEQGTWVLLKTSNQSIARLVLYWHPVRSVRLGYRVARTSGSDRPESAVPDPQPDFDA</sequence>
<dbReference type="RefSeq" id="WP_146141501.1">
    <property type="nucleotide sequence ID" value="NZ_PVTE01000024.1"/>
</dbReference>
<dbReference type="EMBL" id="PVTE01000024">
    <property type="protein sequence ID" value="PRY30408.1"/>
    <property type="molecule type" value="Genomic_DNA"/>
</dbReference>
<evidence type="ECO:0000256" key="1">
    <source>
        <dbReference type="SAM" id="MobiDB-lite"/>
    </source>
</evidence>
<reference evidence="2 3" key="1">
    <citation type="submission" date="2018-03" db="EMBL/GenBank/DDBJ databases">
        <title>Genomic Encyclopedia of Archaeal and Bacterial Type Strains, Phase II (KMG-II): from individual species to whole genera.</title>
        <authorList>
            <person name="Goeker M."/>
        </authorList>
    </citation>
    <scope>NUCLEOTIDE SEQUENCE [LARGE SCALE GENOMIC DNA]</scope>
    <source>
        <strain evidence="2 3">DSM 28354</strain>
    </source>
</reference>
<evidence type="ECO:0000313" key="3">
    <source>
        <dbReference type="Proteomes" id="UP000238375"/>
    </source>
</evidence>